<dbReference type="EMBL" id="AFEU01000003">
    <property type="protein sequence ID" value="EIJ79340.1"/>
    <property type="molecule type" value="Genomic_DNA"/>
</dbReference>
<sequence length="175" mass="20521">MEEFRDFKGHVIQFSYEPNYFTLTSKHVFVICEYKNKWLLTNHKVRGFEFPGGKAEQGETLEQAAWREVYEETGGVLKRLQFVGEYYVLDPGQPFVKTVFYGEVEKLAEKDDYLETNGPVLFDGNLLESRFEKKFSFIMKDDVVKKSLDKISEIRNCLAKNKNDMHMNACRYPSL</sequence>
<dbReference type="NCBIfam" id="TIGR02705">
    <property type="entry name" value="nudix_YtkD"/>
    <property type="match status" value="1"/>
</dbReference>
<dbReference type="eggNOG" id="COG0494">
    <property type="taxonomic scope" value="Bacteria"/>
</dbReference>
<evidence type="ECO:0000256" key="3">
    <source>
        <dbReference type="RuleBase" id="RU003476"/>
    </source>
</evidence>
<dbReference type="OrthoDB" id="9131041at2"/>
<evidence type="ECO:0000256" key="2">
    <source>
        <dbReference type="ARBA" id="ARBA00022801"/>
    </source>
</evidence>
<dbReference type="InterPro" id="IPR020476">
    <property type="entry name" value="Nudix_hydrolase"/>
</dbReference>
<dbReference type="InterPro" id="IPR014078">
    <property type="entry name" value="Nudix_YtkD"/>
</dbReference>
<dbReference type="Proteomes" id="UP000010523">
    <property type="component" value="Unassembled WGS sequence"/>
</dbReference>
<dbReference type="RefSeq" id="WP_004439105.1">
    <property type="nucleotide sequence ID" value="NZ_AFEU01000003.1"/>
</dbReference>
<dbReference type="SUPFAM" id="SSF55811">
    <property type="entry name" value="Nudix"/>
    <property type="match status" value="1"/>
</dbReference>
<dbReference type="STRING" id="997296.PB1_17324"/>
<gene>
    <name evidence="5" type="ORF">PB1_17324</name>
</gene>
<evidence type="ECO:0000313" key="5">
    <source>
        <dbReference type="EMBL" id="EIJ79340.1"/>
    </source>
</evidence>
<evidence type="ECO:0000259" key="4">
    <source>
        <dbReference type="PROSITE" id="PS51462"/>
    </source>
</evidence>
<keyword evidence="2 3" id="KW-0378">Hydrolase</keyword>
<feature type="domain" description="Nudix hydrolase" evidence="4">
    <location>
        <begin position="6"/>
        <end position="163"/>
    </location>
</feature>
<protein>
    <submittedName>
        <fullName evidence="5">Nucleoside triphosphate phosphohydrolase</fullName>
    </submittedName>
</protein>
<comment type="caution">
    <text evidence="5">The sequence shown here is derived from an EMBL/GenBank/DDBJ whole genome shotgun (WGS) entry which is preliminary data.</text>
</comment>
<dbReference type="PRINTS" id="PR00502">
    <property type="entry name" value="NUDIXFAMILY"/>
</dbReference>
<dbReference type="InterPro" id="IPR015797">
    <property type="entry name" value="NUDIX_hydrolase-like_dom_sf"/>
</dbReference>
<dbReference type="PANTHER" id="PTHR43736:SF1">
    <property type="entry name" value="DIHYDRONEOPTERIN TRIPHOSPHATE DIPHOSPHATASE"/>
    <property type="match status" value="1"/>
</dbReference>
<dbReference type="PROSITE" id="PS00893">
    <property type="entry name" value="NUDIX_BOX"/>
    <property type="match status" value="1"/>
</dbReference>
<evidence type="ECO:0000256" key="1">
    <source>
        <dbReference type="ARBA" id="ARBA00005582"/>
    </source>
</evidence>
<proteinExistence type="inferred from homology"/>
<dbReference type="AlphaFoldDB" id="I3DYL9"/>
<evidence type="ECO:0000313" key="6">
    <source>
        <dbReference type="Proteomes" id="UP000010523"/>
    </source>
</evidence>
<name>I3DYL9_BACMT</name>
<keyword evidence="6" id="KW-1185">Reference proteome</keyword>
<dbReference type="PROSITE" id="PS51462">
    <property type="entry name" value="NUDIX"/>
    <property type="match status" value="1"/>
</dbReference>
<dbReference type="Pfam" id="PF00293">
    <property type="entry name" value="NUDIX"/>
    <property type="match status" value="1"/>
</dbReference>
<organism evidence="5 6">
    <name type="scientific">Bacillus methanolicus PB1</name>
    <dbReference type="NCBI Taxonomy" id="997296"/>
    <lineage>
        <taxon>Bacteria</taxon>
        <taxon>Bacillati</taxon>
        <taxon>Bacillota</taxon>
        <taxon>Bacilli</taxon>
        <taxon>Bacillales</taxon>
        <taxon>Bacillaceae</taxon>
        <taxon>Bacillus</taxon>
    </lineage>
</organism>
<dbReference type="PATRIC" id="fig|997296.3.peg.3648"/>
<comment type="similarity">
    <text evidence="1 3">Belongs to the Nudix hydrolase family.</text>
</comment>
<dbReference type="CDD" id="cd04665">
    <property type="entry name" value="NUDIX_RppH"/>
    <property type="match status" value="1"/>
</dbReference>
<dbReference type="InterPro" id="IPR020084">
    <property type="entry name" value="NUDIX_hydrolase_CS"/>
</dbReference>
<dbReference type="InterPro" id="IPR000086">
    <property type="entry name" value="NUDIX_hydrolase_dom"/>
</dbReference>
<accession>I3DYL9</accession>
<dbReference type="GO" id="GO:0016787">
    <property type="term" value="F:hydrolase activity"/>
    <property type="evidence" value="ECO:0007669"/>
    <property type="project" value="UniProtKB-KW"/>
</dbReference>
<reference evidence="5 6" key="1">
    <citation type="journal article" date="2012" name="Appl. Environ. Microbiol.">
        <title>Genome Sequence of Thermotolerant Bacillus methanolicus: Features and Regulation Related to Methylotrophy and Production of L-Lysine and L-Glutamate from Methanol.</title>
        <authorList>
            <person name="Heggeset T.M."/>
            <person name="Krog A."/>
            <person name="Balzer S."/>
            <person name="Wentzel A."/>
            <person name="Ellingsen T.E."/>
            <person name="Brautaset T."/>
        </authorList>
    </citation>
    <scope>NUCLEOTIDE SEQUENCE [LARGE SCALE GENOMIC DNA]</scope>
    <source>
        <strain evidence="5 6">PB1</strain>
    </source>
</reference>
<dbReference type="PANTHER" id="PTHR43736">
    <property type="entry name" value="ADP-RIBOSE PYROPHOSPHATASE"/>
    <property type="match status" value="1"/>
</dbReference>
<dbReference type="Gene3D" id="3.90.79.10">
    <property type="entry name" value="Nucleoside Triphosphate Pyrophosphohydrolase"/>
    <property type="match status" value="1"/>
</dbReference>